<gene>
    <name evidence="2" type="ORF">M6B38_254825</name>
</gene>
<dbReference type="EMBL" id="JANAVB010001800">
    <property type="protein sequence ID" value="KAJ6852264.1"/>
    <property type="molecule type" value="Genomic_DNA"/>
</dbReference>
<feature type="region of interest" description="Disordered" evidence="1">
    <location>
        <begin position="51"/>
        <end position="70"/>
    </location>
</feature>
<evidence type="ECO:0000256" key="1">
    <source>
        <dbReference type="SAM" id="MobiDB-lite"/>
    </source>
</evidence>
<reference evidence="2" key="1">
    <citation type="journal article" date="2023" name="GigaByte">
        <title>Genome assembly of the bearded iris, Iris pallida Lam.</title>
        <authorList>
            <person name="Bruccoleri R.E."/>
            <person name="Oakeley E.J."/>
            <person name="Faust A.M.E."/>
            <person name="Altorfer M."/>
            <person name="Dessus-Babus S."/>
            <person name="Burckhardt D."/>
            <person name="Oertli M."/>
            <person name="Naumann U."/>
            <person name="Petersen F."/>
            <person name="Wong J."/>
        </authorList>
    </citation>
    <scope>NUCLEOTIDE SEQUENCE</scope>
    <source>
        <strain evidence="2">GSM-AAB239-AS_SAM_17_03QT</strain>
    </source>
</reference>
<dbReference type="AlphaFoldDB" id="A0AAX6IHI6"/>
<name>A0AAX6IHI6_IRIPA</name>
<dbReference type="PANTHER" id="PTHR35306:SF1">
    <property type="entry name" value="VQ DOMAIN-CONTAINING PROTEIN"/>
    <property type="match status" value="1"/>
</dbReference>
<reference evidence="2" key="2">
    <citation type="submission" date="2023-04" db="EMBL/GenBank/DDBJ databases">
        <authorList>
            <person name="Bruccoleri R.E."/>
            <person name="Oakeley E.J."/>
            <person name="Faust A.-M."/>
            <person name="Dessus-Babus S."/>
            <person name="Altorfer M."/>
            <person name="Burckhardt D."/>
            <person name="Oertli M."/>
            <person name="Naumann U."/>
            <person name="Petersen F."/>
            <person name="Wong J."/>
        </authorList>
    </citation>
    <scope>NUCLEOTIDE SEQUENCE</scope>
    <source>
        <strain evidence="2">GSM-AAB239-AS_SAM_17_03QT</strain>
        <tissue evidence="2">Leaf</tissue>
    </source>
</reference>
<dbReference type="GO" id="GO:0016071">
    <property type="term" value="P:mRNA metabolic process"/>
    <property type="evidence" value="ECO:0007669"/>
    <property type="project" value="UniProtKB-ARBA"/>
</dbReference>
<keyword evidence="3" id="KW-1185">Reference proteome</keyword>
<protein>
    <submittedName>
        <fullName evidence="2">Uncharacterized protein</fullName>
    </submittedName>
</protein>
<organism evidence="2 3">
    <name type="scientific">Iris pallida</name>
    <name type="common">Sweet iris</name>
    <dbReference type="NCBI Taxonomy" id="29817"/>
    <lineage>
        <taxon>Eukaryota</taxon>
        <taxon>Viridiplantae</taxon>
        <taxon>Streptophyta</taxon>
        <taxon>Embryophyta</taxon>
        <taxon>Tracheophyta</taxon>
        <taxon>Spermatophyta</taxon>
        <taxon>Magnoliopsida</taxon>
        <taxon>Liliopsida</taxon>
        <taxon>Asparagales</taxon>
        <taxon>Iridaceae</taxon>
        <taxon>Iridoideae</taxon>
        <taxon>Irideae</taxon>
        <taxon>Iris</taxon>
    </lineage>
</organism>
<sequence>METLVIIAHHRNHKSRIFNGDFSSSRGFKGISCRTESLSAILPSPRVLNCSPEPKSPLGPPVRSSRPRSNLIAISPKPDIKEHSLDEEEFSYSELWAGPAYTNSPPPSSLPIPKFSLRQKRSVSLELPSPSSGVVLPPLAKSAPTSPTRDTYSSATESLRRILQLDVADD</sequence>
<proteinExistence type="predicted"/>
<evidence type="ECO:0000313" key="2">
    <source>
        <dbReference type="EMBL" id="KAJ6852264.1"/>
    </source>
</evidence>
<dbReference type="InterPro" id="IPR028322">
    <property type="entry name" value="PNRC-like_rgn"/>
</dbReference>
<dbReference type="Pfam" id="PF15365">
    <property type="entry name" value="PNRC"/>
    <property type="match status" value="1"/>
</dbReference>
<dbReference type="Proteomes" id="UP001140949">
    <property type="component" value="Unassembled WGS sequence"/>
</dbReference>
<accession>A0AAX6IHI6</accession>
<dbReference type="PANTHER" id="PTHR35306">
    <property type="entry name" value="BNAA03G57290D PROTEIN"/>
    <property type="match status" value="1"/>
</dbReference>
<feature type="region of interest" description="Disordered" evidence="1">
    <location>
        <begin position="122"/>
        <end position="157"/>
    </location>
</feature>
<feature type="compositionally biased region" description="Polar residues" evidence="1">
    <location>
        <begin position="143"/>
        <end position="157"/>
    </location>
</feature>
<feature type="compositionally biased region" description="Low complexity" evidence="1">
    <location>
        <begin position="122"/>
        <end position="139"/>
    </location>
</feature>
<comment type="caution">
    <text evidence="2">The sequence shown here is derived from an EMBL/GenBank/DDBJ whole genome shotgun (WGS) entry which is preliminary data.</text>
</comment>
<evidence type="ECO:0000313" key="3">
    <source>
        <dbReference type="Proteomes" id="UP001140949"/>
    </source>
</evidence>